<reference evidence="11 12" key="1">
    <citation type="submission" date="2023-12" db="EMBL/GenBank/DDBJ databases">
        <title>Denitrificimonas halotolerans sp. nov.,a novel species isolated from landfill leachate.</title>
        <authorList>
            <person name="Wang S."/>
        </authorList>
    </citation>
    <scope>NUCLEOTIDE SEQUENCE [LARGE SCALE GENOMIC DNA]</scope>
    <source>
        <strain evidence="11 12">JX-1</strain>
    </source>
</reference>
<feature type="region of interest" description="Disordered" evidence="9">
    <location>
        <begin position="1"/>
        <end position="38"/>
    </location>
</feature>
<evidence type="ECO:0000256" key="2">
    <source>
        <dbReference type="ARBA" id="ARBA00017823"/>
    </source>
</evidence>
<dbReference type="EMBL" id="JAXIVU010000039">
    <property type="protein sequence ID" value="MDY7220495.1"/>
    <property type="molecule type" value="Genomic_DNA"/>
</dbReference>
<keyword evidence="3" id="KW-0678">Repressor</keyword>
<keyword evidence="11" id="KW-0282">Flagellum</keyword>
<keyword evidence="12" id="KW-1185">Reference proteome</keyword>
<dbReference type="InterPro" id="IPR035890">
    <property type="entry name" value="Anti-sigma-28_factor_FlgM_sf"/>
</dbReference>
<protein>
    <recommendedName>
        <fullName evidence="2">Negative regulator of flagellin synthesis</fullName>
    </recommendedName>
    <alternativeName>
        <fullName evidence="8">Anti-sigma-28 factor</fullName>
    </alternativeName>
</protein>
<dbReference type="RefSeq" id="WP_321554573.1">
    <property type="nucleotide sequence ID" value="NZ_JAXIVU010000039.1"/>
</dbReference>
<evidence type="ECO:0000256" key="3">
    <source>
        <dbReference type="ARBA" id="ARBA00022491"/>
    </source>
</evidence>
<comment type="similarity">
    <text evidence="1">Belongs to the FlgM family.</text>
</comment>
<organism evidence="11 12">
    <name type="scientific">Denitrificimonas halotolerans</name>
    <dbReference type="NCBI Taxonomy" id="3098930"/>
    <lineage>
        <taxon>Bacteria</taxon>
        <taxon>Pseudomonadati</taxon>
        <taxon>Pseudomonadota</taxon>
        <taxon>Gammaproteobacteria</taxon>
        <taxon>Pseudomonadales</taxon>
        <taxon>Pseudomonadaceae</taxon>
        <taxon>Denitrificimonas</taxon>
    </lineage>
</organism>
<accession>A0ABU5GUW8</accession>
<dbReference type="InterPro" id="IPR031316">
    <property type="entry name" value="FlgM_C"/>
</dbReference>
<comment type="caution">
    <text evidence="11">The sequence shown here is derived from an EMBL/GenBank/DDBJ whole genome shotgun (WGS) entry which is preliminary data.</text>
</comment>
<evidence type="ECO:0000313" key="12">
    <source>
        <dbReference type="Proteomes" id="UP001294570"/>
    </source>
</evidence>
<evidence type="ECO:0000256" key="1">
    <source>
        <dbReference type="ARBA" id="ARBA00005322"/>
    </source>
</evidence>
<dbReference type="InterPro" id="IPR007412">
    <property type="entry name" value="FlgM"/>
</dbReference>
<dbReference type="Proteomes" id="UP001294570">
    <property type="component" value="Unassembled WGS sequence"/>
</dbReference>
<dbReference type="Pfam" id="PF04316">
    <property type="entry name" value="FlgM"/>
    <property type="match status" value="1"/>
</dbReference>
<evidence type="ECO:0000259" key="10">
    <source>
        <dbReference type="Pfam" id="PF04316"/>
    </source>
</evidence>
<proteinExistence type="inferred from homology"/>
<evidence type="ECO:0000256" key="7">
    <source>
        <dbReference type="ARBA" id="ARBA00024739"/>
    </source>
</evidence>
<evidence type="ECO:0000256" key="8">
    <source>
        <dbReference type="ARBA" id="ARBA00030117"/>
    </source>
</evidence>
<dbReference type="SUPFAM" id="SSF101498">
    <property type="entry name" value="Anti-sigma factor FlgM"/>
    <property type="match status" value="1"/>
</dbReference>
<sequence>MKINQQQPLSHSSQVGPAKHNTRATPSSTPSVEHNEPAAITHLSQTFGSTAQDIDSVRVNEIRQAISEGRLEIHADRIADGLLNSLNDLLD</sequence>
<evidence type="ECO:0000256" key="5">
    <source>
        <dbReference type="ARBA" id="ARBA00023015"/>
    </source>
</evidence>
<feature type="compositionally biased region" description="Polar residues" evidence="9">
    <location>
        <begin position="1"/>
        <end position="15"/>
    </location>
</feature>
<evidence type="ECO:0000256" key="6">
    <source>
        <dbReference type="ARBA" id="ARBA00023163"/>
    </source>
</evidence>
<keyword evidence="4" id="KW-1005">Bacterial flagellum biogenesis</keyword>
<evidence type="ECO:0000256" key="9">
    <source>
        <dbReference type="SAM" id="MobiDB-lite"/>
    </source>
</evidence>
<evidence type="ECO:0000313" key="11">
    <source>
        <dbReference type="EMBL" id="MDY7220495.1"/>
    </source>
</evidence>
<feature type="domain" description="Anti-sigma-28 factor FlgM C-terminal" evidence="10">
    <location>
        <begin position="44"/>
        <end position="84"/>
    </location>
</feature>
<keyword evidence="11" id="KW-0969">Cilium</keyword>
<evidence type="ECO:0000256" key="4">
    <source>
        <dbReference type="ARBA" id="ARBA00022795"/>
    </source>
</evidence>
<name>A0ABU5GUW8_9GAMM</name>
<keyword evidence="6" id="KW-0804">Transcription</keyword>
<dbReference type="NCBIfam" id="TIGR03824">
    <property type="entry name" value="FlgM_jcvi"/>
    <property type="match status" value="1"/>
</dbReference>
<comment type="function">
    <text evidence="7">Responsible for the coupling of flagellin expression to flagellar assembly by preventing expression of the flagellin genes when a component of the middle class of proteins is defective. It negatively regulates flagellar genes by inhibiting the activity of FliA by directly binding to FliA.</text>
</comment>
<keyword evidence="5" id="KW-0805">Transcription regulation</keyword>
<keyword evidence="11" id="KW-0966">Cell projection</keyword>
<feature type="compositionally biased region" description="Polar residues" evidence="9">
    <location>
        <begin position="23"/>
        <end position="32"/>
    </location>
</feature>
<gene>
    <name evidence="11" type="primary">flgM</name>
    <name evidence="11" type="ORF">TOI97_13130</name>
</gene>